<feature type="transmembrane region" description="Helical" evidence="1">
    <location>
        <begin position="98"/>
        <end position="117"/>
    </location>
</feature>
<feature type="transmembrane region" description="Helical" evidence="1">
    <location>
        <begin position="137"/>
        <end position="159"/>
    </location>
</feature>
<dbReference type="Proteomes" id="UP000664628">
    <property type="component" value="Unassembled WGS sequence"/>
</dbReference>
<accession>A0ABS3JP54</accession>
<reference evidence="2 3" key="1">
    <citation type="submission" date="2021-03" db="EMBL/GenBank/DDBJ databases">
        <title>Fibrella sp. HMF5405 genome sequencing and assembly.</title>
        <authorList>
            <person name="Kang H."/>
            <person name="Kim H."/>
            <person name="Bae S."/>
            <person name="Joh K."/>
        </authorList>
    </citation>
    <scope>NUCLEOTIDE SEQUENCE [LARGE SCALE GENOMIC DNA]</scope>
    <source>
        <strain evidence="2 3">HMF5405</strain>
    </source>
</reference>
<dbReference type="RefSeq" id="WP_207330656.1">
    <property type="nucleotide sequence ID" value="NZ_JAFMYW010000006.1"/>
</dbReference>
<protein>
    <submittedName>
        <fullName evidence="2">Uncharacterized protein</fullName>
    </submittedName>
</protein>
<gene>
    <name evidence="2" type="ORF">J2I46_19070</name>
</gene>
<keyword evidence="1" id="KW-1133">Transmembrane helix</keyword>
<name>A0ABS3JP54_9BACT</name>
<evidence type="ECO:0000313" key="3">
    <source>
        <dbReference type="Proteomes" id="UP000664628"/>
    </source>
</evidence>
<proteinExistence type="predicted"/>
<organism evidence="2 3">
    <name type="scientific">Fibrella forsythiae</name>
    <dbReference type="NCBI Taxonomy" id="2817061"/>
    <lineage>
        <taxon>Bacteria</taxon>
        <taxon>Pseudomonadati</taxon>
        <taxon>Bacteroidota</taxon>
        <taxon>Cytophagia</taxon>
        <taxon>Cytophagales</taxon>
        <taxon>Spirosomataceae</taxon>
        <taxon>Fibrella</taxon>
    </lineage>
</organism>
<evidence type="ECO:0000256" key="1">
    <source>
        <dbReference type="SAM" id="Phobius"/>
    </source>
</evidence>
<keyword evidence="3" id="KW-1185">Reference proteome</keyword>
<keyword evidence="1" id="KW-0472">Membrane</keyword>
<feature type="transmembrane region" description="Helical" evidence="1">
    <location>
        <begin position="39"/>
        <end position="60"/>
    </location>
</feature>
<sequence>MKKFFTIIFFIICGAIPSLGIIHCLKLSSVKFIGSEFLLGYLGVFLGFAFSIVTFIMSLVDKARTKVDSNPSYTQEEKVETQRRISALLEEVSDNMKFLFFSFLFVVFIMILEIWDVPDLSLPATVWYNKFSLLNAVKFSIFGLSVYVIYDLLIGTFGLNKRVEDMLRR</sequence>
<dbReference type="EMBL" id="JAFMYW010000006">
    <property type="protein sequence ID" value="MBO0950702.1"/>
    <property type="molecule type" value="Genomic_DNA"/>
</dbReference>
<evidence type="ECO:0000313" key="2">
    <source>
        <dbReference type="EMBL" id="MBO0950702.1"/>
    </source>
</evidence>
<comment type="caution">
    <text evidence="2">The sequence shown here is derived from an EMBL/GenBank/DDBJ whole genome shotgun (WGS) entry which is preliminary data.</text>
</comment>
<keyword evidence="1" id="KW-0812">Transmembrane</keyword>